<feature type="compositionally biased region" description="Pro residues" evidence="1">
    <location>
        <begin position="410"/>
        <end position="420"/>
    </location>
</feature>
<name>A0AAN7B2I0_9PEZI</name>
<gene>
    <name evidence="2" type="ORF">QBC37DRAFT_431840</name>
</gene>
<evidence type="ECO:0000256" key="1">
    <source>
        <dbReference type="SAM" id="MobiDB-lite"/>
    </source>
</evidence>
<accession>A0AAN7B2I0</accession>
<reference evidence="2" key="1">
    <citation type="journal article" date="2023" name="Mol. Phylogenet. Evol.">
        <title>Genome-scale phylogeny and comparative genomics of the fungal order Sordariales.</title>
        <authorList>
            <person name="Hensen N."/>
            <person name="Bonometti L."/>
            <person name="Westerberg I."/>
            <person name="Brannstrom I.O."/>
            <person name="Guillou S."/>
            <person name="Cros-Aarteil S."/>
            <person name="Calhoun S."/>
            <person name="Haridas S."/>
            <person name="Kuo A."/>
            <person name="Mondo S."/>
            <person name="Pangilinan J."/>
            <person name="Riley R."/>
            <person name="LaButti K."/>
            <person name="Andreopoulos B."/>
            <person name="Lipzen A."/>
            <person name="Chen C."/>
            <person name="Yan M."/>
            <person name="Daum C."/>
            <person name="Ng V."/>
            <person name="Clum A."/>
            <person name="Steindorff A."/>
            <person name="Ohm R.A."/>
            <person name="Martin F."/>
            <person name="Silar P."/>
            <person name="Natvig D.O."/>
            <person name="Lalanne C."/>
            <person name="Gautier V."/>
            <person name="Ament-Velasquez S.L."/>
            <person name="Kruys A."/>
            <person name="Hutchinson M.I."/>
            <person name="Powell A.J."/>
            <person name="Barry K."/>
            <person name="Miller A.N."/>
            <person name="Grigoriev I.V."/>
            <person name="Debuchy R."/>
            <person name="Gladieux P."/>
            <person name="Hiltunen Thoren M."/>
            <person name="Johannesson H."/>
        </authorList>
    </citation>
    <scope>NUCLEOTIDE SEQUENCE</scope>
    <source>
        <strain evidence="2">PSN293</strain>
    </source>
</reference>
<organism evidence="2 3">
    <name type="scientific">Rhypophila decipiens</name>
    <dbReference type="NCBI Taxonomy" id="261697"/>
    <lineage>
        <taxon>Eukaryota</taxon>
        <taxon>Fungi</taxon>
        <taxon>Dikarya</taxon>
        <taxon>Ascomycota</taxon>
        <taxon>Pezizomycotina</taxon>
        <taxon>Sordariomycetes</taxon>
        <taxon>Sordariomycetidae</taxon>
        <taxon>Sordariales</taxon>
        <taxon>Naviculisporaceae</taxon>
        <taxon>Rhypophila</taxon>
    </lineage>
</organism>
<protein>
    <submittedName>
        <fullName evidence="2">Uncharacterized protein</fullName>
    </submittedName>
</protein>
<reference evidence="2" key="2">
    <citation type="submission" date="2023-05" db="EMBL/GenBank/DDBJ databases">
        <authorList>
            <consortium name="Lawrence Berkeley National Laboratory"/>
            <person name="Steindorff A."/>
            <person name="Hensen N."/>
            <person name="Bonometti L."/>
            <person name="Westerberg I."/>
            <person name="Brannstrom I.O."/>
            <person name="Guillou S."/>
            <person name="Cros-Aarteil S."/>
            <person name="Calhoun S."/>
            <person name="Haridas S."/>
            <person name="Kuo A."/>
            <person name="Mondo S."/>
            <person name="Pangilinan J."/>
            <person name="Riley R."/>
            <person name="Labutti K."/>
            <person name="Andreopoulos B."/>
            <person name="Lipzen A."/>
            <person name="Chen C."/>
            <person name="Yanf M."/>
            <person name="Daum C."/>
            <person name="Ng V."/>
            <person name="Clum A."/>
            <person name="Ohm R."/>
            <person name="Martin F."/>
            <person name="Silar P."/>
            <person name="Natvig D."/>
            <person name="Lalanne C."/>
            <person name="Gautier V."/>
            <person name="Ament-Velasquez S.L."/>
            <person name="Kruys A."/>
            <person name="Hutchinson M.I."/>
            <person name="Powell A.J."/>
            <person name="Barry K."/>
            <person name="Miller A.N."/>
            <person name="Grigoriev I.V."/>
            <person name="Debuchy R."/>
            <person name="Gladieux P."/>
            <person name="Thoren M.H."/>
            <person name="Johannesson H."/>
        </authorList>
    </citation>
    <scope>NUCLEOTIDE SEQUENCE</scope>
    <source>
        <strain evidence="2">PSN293</strain>
    </source>
</reference>
<keyword evidence="3" id="KW-1185">Reference proteome</keyword>
<dbReference type="Proteomes" id="UP001301769">
    <property type="component" value="Unassembled WGS sequence"/>
</dbReference>
<dbReference type="AlphaFoldDB" id="A0AAN7B2I0"/>
<proteinExistence type="predicted"/>
<dbReference type="EMBL" id="MU858240">
    <property type="protein sequence ID" value="KAK4208508.1"/>
    <property type="molecule type" value="Genomic_DNA"/>
</dbReference>
<feature type="region of interest" description="Disordered" evidence="1">
    <location>
        <begin position="409"/>
        <end position="450"/>
    </location>
</feature>
<sequence>MAELVISIVSLAATILKTTRELIQISSNVRNGQDEWEHFCMVMARLSNELEKIKKATERNPAIQLEQNEHVQIEWLLKECKSFLDERPDSLAARIRWVLNPNNEAKLRGYREKMTEIFIHLINPFWSRAATHHALHHQAQPGPVPSQPERASTASVDIWRSLSWSSSTTASCYVAGAEFVEVKELPKEAIPASNFERLNIKVKLFLDKSLERVTELKFDEFYSTFDKDTAILDLQAPNRMVRLTQISSAGWIPITSKRSPLEAIIQSTTILDDNEAGTTKEIHQSRFSFDNPESRKRFQECLRGRKLLGEFKTKKITVNNSVRALSQLIQVWSGNWRSTATISYHDSITKKCQDLEYIEAKLPKKGREVVDLRSRFPKIDPAIQITFMKSAEAEAFMEIFNSHRLMAPSLPDPVPRPPSPTTTIGTSSAYSSRTSVSSFSKEWLSQFGNG</sequence>
<comment type="caution">
    <text evidence="2">The sequence shown here is derived from an EMBL/GenBank/DDBJ whole genome shotgun (WGS) entry which is preliminary data.</text>
</comment>
<feature type="compositionally biased region" description="Low complexity" evidence="1">
    <location>
        <begin position="421"/>
        <end position="440"/>
    </location>
</feature>
<evidence type="ECO:0000313" key="2">
    <source>
        <dbReference type="EMBL" id="KAK4208508.1"/>
    </source>
</evidence>
<evidence type="ECO:0000313" key="3">
    <source>
        <dbReference type="Proteomes" id="UP001301769"/>
    </source>
</evidence>